<name>A0AAJ0E955_9PEZI</name>
<sequence length="137" mass="15464">MIVLTVCSSSETPEVAPGARTFSAAPKRKSPAQLALVMVTRIIWFLYPASFPWAKSASGTAYDIAKITKKIEHKGCSNRMLRELGWVTSKSQRDSPQNTDLQLRPRDELLVLFRELRAAIKRPDDFISMVFHSQDKI</sequence>
<keyword evidence="2" id="KW-1185">Reference proteome</keyword>
<gene>
    <name evidence="1" type="ORF">BDP81DRAFT_412077</name>
</gene>
<organism evidence="1 2">
    <name type="scientific">Colletotrichum phormii</name>
    <dbReference type="NCBI Taxonomy" id="359342"/>
    <lineage>
        <taxon>Eukaryota</taxon>
        <taxon>Fungi</taxon>
        <taxon>Dikarya</taxon>
        <taxon>Ascomycota</taxon>
        <taxon>Pezizomycotina</taxon>
        <taxon>Sordariomycetes</taxon>
        <taxon>Hypocreomycetidae</taxon>
        <taxon>Glomerellales</taxon>
        <taxon>Glomerellaceae</taxon>
        <taxon>Colletotrichum</taxon>
        <taxon>Colletotrichum acutatum species complex</taxon>
    </lineage>
</organism>
<evidence type="ECO:0000313" key="2">
    <source>
        <dbReference type="Proteomes" id="UP001243989"/>
    </source>
</evidence>
<dbReference type="Proteomes" id="UP001243989">
    <property type="component" value="Unassembled WGS sequence"/>
</dbReference>
<dbReference type="AlphaFoldDB" id="A0AAJ0E955"/>
<reference evidence="1" key="1">
    <citation type="submission" date="2021-06" db="EMBL/GenBank/DDBJ databases">
        <title>Comparative genomics, transcriptomics and evolutionary studies reveal genomic signatures of adaptation to plant cell wall in hemibiotrophic fungi.</title>
        <authorList>
            <consortium name="DOE Joint Genome Institute"/>
            <person name="Baroncelli R."/>
            <person name="Diaz J.F."/>
            <person name="Benocci T."/>
            <person name="Peng M."/>
            <person name="Battaglia E."/>
            <person name="Haridas S."/>
            <person name="Andreopoulos W."/>
            <person name="Labutti K."/>
            <person name="Pangilinan J."/>
            <person name="Floch G.L."/>
            <person name="Makela M.R."/>
            <person name="Henrissat B."/>
            <person name="Grigoriev I.V."/>
            <person name="Crouch J.A."/>
            <person name="De Vries R.P."/>
            <person name="Sukno S.A."/>
            <person name="Thon M.R."/>
        </authorList>
    </citation>
    <scope>NUCLEOTIDE SEQUENCE</scope>
    <source>
        <strain evidence="1">CBS 102054</strain>
    </source>
</reference>
<proteinExistence type="predicted"/>
<dbReference type="EMBL" id="JAHMHQ010000059">
    <property type="protein sequence ID" value="KAK1613482.1"/>
    <property type="molecule type" value="Genomic_DNA"/>
</dbReference>
<dbReference type="GeneID" id="85474048"/>
<accession>A0AAJ0E955</accession>
<evidence type="ECO:0000313" key="1">
    <source>
        <dbReference type="EMBL" id="KAK1613482.1"/>
    </source>
</evidence>
<comment type="caution">
    <text evidence="1">The sequence shown here is derived from an EMBL/GenBank/DDBJ whole genome shotgun (WGS) entry which is preliminary data.</text>
</comment>
<dbReference type="RefSeq" id="XP_060437357.1">
    <property type="nucleotide sequence ID" value="XM_060589186.1"/>
</dbReference>
<protein>
    <submittedName>
        <fullName evidence="1">Uncharacterized protein</fullName>
    </submittedName>
</protein>